<dbReference type="InterPro" id="IPR036196">
    <property type="entry name" value="Ptyr_pPase_sf"/>
</dbReference>
<name>A0A9Q5ACT4_RHOHA</name>
<feature type="domain" description="Phosphotyrosine protein phosphatase I" evidence="5">
    <location>
        <begin position="1"/>
        <end position="168"/>
    </location>
</feature>
<evidence type="ECO:0000256" key="1">
    <source>
        <dbReference type="ARBA" id="ARBA00011063"/>
    </source>
</evidence>
<feature type="active site" description="Nucleophile" evidence="4">
    <location>
        <position position="7"/>
    </location>
</feature>
<evidence type="ECO:0000259" key="5">
    <source>
        <dbReference type="SMART" id="SM00226"/>
    </source>
</evidence>
<evidence type="ECO:0000313" key="9">
    <source>
        <dbReference type="EMBL" id="NKT79056.1"/>
    </source>
</evidence>
<dbReference type="EMBL" id="WUXD01000074">
    <property type="protein sequence ID" value="MBM4629806.1"/>
    <property type="molecule type" value="Genomic_DNA"/>
</dbReference>
<evidence type="ECO:0000256" key="4">
    <source>
        <dbReference type="PIRSR" id="PIRSR617867-1"/>
    </source>
</evidence>
<protein>
    <submittedName>
        <fullName evidence="9">Low molecular weight phosphatase family protein</fullName>
    </submittedName>
    <submittedName>
        <fullName evidence="11">Protein tyrosine phosphatase</fullName>
    </submittedName>
</protein>
<dbReference type="PANTHER" id="PTHR11717:SF31">
    <property type="entry name" value="LOW MOLECULAR WEIGHT PROTEIN-TYROSINE-PHOSPHATASE ETP-RELATED"/>
    <property type="match status" value="1"/>
</dbReference>
<dbReference type="EMBL" id="WUYZ01000049">
    <property type="protein sequence ID" value="NKS29034.1"/>
    <property type="molecule type" value="Genomic_DNA"/>
</dbReference>
<dbReference type="Proteomes" id="UP000603463">
    <property type="component" value="Unassembled WGS sequence"/>
</dbReference>
<comment type="caution">
    <text evidence="9">The sequence shown here is derived from an EMBL/GenBank/DDBJ whole genome shotgun (WGS) entry which is preliminary data.</text>
</comment>
<dbReference type="GeneID" id="57579684"/>
<comment type="similarity">
    <text evidence="1">Belongs to the low molecular weight phosphotyrosine protein phosphatase family.</text>
</comment>
<evidence type="ECO:0000313" key="7">
    <source>
        <dbReference type="EMBL" id="MBM4629806.1"/>
    </source>
</evidence>
<evidence type="ECO:0000313" key="8">
    <source>
        <dbReference type="EMBL" id="NKS29034.1"/>
    </source>
</evidence>
<dbReference type="SUPFAM" id="SSF52788">
    <property type="entry name" value="Phosphotyrosine protein phosphatases I"/>
    <property type="match status" value="1"/>
</dbReference>
<dbReference type="InterPro" id="IPR023485">
    <property type="entry name" value="Ptyr_pPase"/>
</dbReference>
<organism evidence="9 13">
    <name type="scientific">Rhodococcus hoagii</name>
    <name type="common">Corynebacterium equii</name>
    <dbReference type="NCBI Taxonomy" id="43767"/>
    <lineage>
        <taxon>Bacteria</taxon>
        <taxon>Bacillati</taxon>
        <taxon>Actinomycetota</taxon>
        <taxon>Actinomycetes</taxon>
        <taxon>Mycobacteriales</taxon>
        <taxon>Nocardiaceae</taxon>
        <taxon>Prescottella</taxon>
    </lineage>
</organism>
<accession>A0A9Q5ACT4</accession>
<dbReference type="Gene3D" id="3.40.50.2300">
    <property type="match status" value="1"/>
</dbReference>
<reference evidence="6" key="2">
    <citation type="submission" date="2019-11" db="EMBL/GenBank/DDBJ databases">
        <title>Spread of Macrolides and rifampicin resistant Rhodococcus equi in clinical isolates in the USA.</title>
        <authorList>
            <person name="Alvarez-Narvaez S."/>
            <person name="Huber L."/>
            <person name="Cohen N.D."/>
            <person name="Slovis N."/>
            <person name="Greiter M."/>
            <person name="Giguere S."/>
            <person name="Hart K."/>
        </authorList>
    </citation>
    <scope>NUCLEOTIDE SEQUENCE</scope>
    <source>
        <strain evidence="6">Lh_17</strain>
        <strain evidence="7">Lh_38</strain>
    </source>
</reference>
<dbReference type="SMART" id="SM00226">
    <property type="entry name" value="LMWPc"/>
    <property type="match status" value="1"/>
</dbReference>
<sequence>MQLLFVCTGNICRSPIAERLASAWSARSDTIDLTVASAGTRAVVGSPMEPKAAQVLSDLGGSPDGFVARQINPAVASSADLVLTMTEEHRDAVLKLSPRHLKRTFTLLEAAHIARALGRGTVAELSAARGSVGRPETTDVPDPIGRSAIVFGDVGSRIESALLDLLPRLDG</sequence>
<dbReference type="EMBL" id="WVDC01000018">
    <property type="protein sequence ID" value="NKW44299.1"/>
    <property type="molecule type" value="Genomic_DNA"/>
</dbReference>
<dbReference type="GO" id="GO:0004725">
    <property type="term" value="F:protein tyrosine phosphatase activity"/>
    <property type="evidence" value="ECO:0007669"/>
    <property type="project" value="InterPro"/>
</dbReference>
<evidence type="ECO:0000313" key="12">
    <source>
        <dbReference type="Proteomes" id="UP000193518"/>
    </source>
</evidence>
<dbReference type="Pfam" id="PF01451">
    <property type="entry name" value="LMWPc"/>
    <property type="match status" value="1"/>
</dbReference>
<dbReference type="InterPro" id="IPR050438">
    <property type="entry name" value="LMW_PTPase"/>
</dbReference>
<dbReference type="Proteomes" id="UP000608063">
    <property type="component" value="Unassembled WGS sequence"/>
</dbReference>
<dbReference type="PANTHER" id="PTHR11717">
    <property type="entry name" value="LOW MOLECULAR WEIGHT PROTEIN TYROSINE PHOSPHATASE"/>
    <property type="match status" value="1"/>
</dbReference>
<evidence type="ECO:0000256" key="2">
    <source>
        <dbReference type="ARBA" id="ARBA00022801"/>
    </source>
</evidence>
<dbReference type="PRINTS" id="PR00719">
    <property type="entry name" value="LMWPTPASE"/>
</dbReference>
<proteinExistence type="inferred from homology"/>
<dbReference type="RefSeq" id="WP_022597904.1">
    <property type="nucleotide sequence ID" value="NZ_AP024181.1"/>
</dbReference>
<keyword evidence="3" id="KW-0904">Protein phosphatase</keyword>
<dbReference type="EMBL" id="WVBC01000030">
    <property type="protein sequence ID" value="NKT79056.1"/>
    <property type="molecule type" value="Genomic_DNA"/>
</dbReference>
<dbReference type="InterPro" id="IPR017867">
    <property type="entry name" value="Tyr_phospatase_low_mol_wt"/>
</dbReference>
<dbReference type="EMBL" id="LWIC01000003">
    <property type="protein sequence ID" value="ORM28483.1"/>
    <property type="molecule type" value="Genomic_DNA"/>
</dbReference>
<dbReference type="EMBL" id="WUXR01000020">
    <property type="protein sequence ID" value="MBM4568456.1"/>
    <property type="molecule type" value="Genomic_DNA"/>
</dbReference>
<keyword evidence="2" id="KW-0378">Hydrolase</keyword>
<dbReference type="AlphaFoldDB" id="A0A9Q5ACT4"/>
<evidence type="ECO:0000313" key="10">
    <source>
        <dbReference type="EMBL" id="NKW44299.1"/>
    </source>
</evidence>
<evidence type="ECO:0000313" key="6">
    <source>
        <dbReference type="EMBL" id="MBM4568456.1"/>
    </source>
</evidence>
<feature type="active site" description="Nucleophile" evidence="4">
    <location>
        <position position="13"/>
    </location>
</feature>
<evidence type="ECO:0000313" key="11">
    <source>
        <dbReference type="EMBL" id="ORM28483.1"/>
    </source>
</evidence>
<dbReference type="Proteomes" id="UP000738270">
    <property type="component" value="Unassembled WGS sequence"/>
</dbReference>
<reference evidence="11 12" key="1">
    <citation type="journal article" date="2016" name="Genome Biol. Evol.">
        <title>Pangenome and Phylogenomic Analysis of the Pathogenic Actinobacterium Rhodococcus equi.</title>
        <authorList>
            <person name="Anastasi E."/>
            <person name="MacArthur I."/>
            <person name="Scortti M."/>
            <person name="Alvarez S."/>
            <person name="Giguere S."/>
            <person name="Vazquez-Boland J.A."/>
        </authorList>
    </citation>
    <scope>NUCLEOTIDE SEQUENCE [LARGE SCALE GENOMIC DNA]</scope>
    <source>
        <strain evidence="11 12">PAM1271</strain>
    </source>
</reference>
<evidence type="ECO:0000313" key="13">
    <source>
        <dbReference type="Proteomes" id="UP000603463"/>
    </source>
</evidence>
<dbReference type="Proteomes" id="UP000808906">
    <property type="component" value="Unassembled WGS sequence"/>
</dbReference>
<dbReference type="Proteomes" id="UP000605618">
    <property type="component" value="Unassembled WGS sequence"/>
</dbReference>
<reference evidence="9" key="3">
    <citation type="journal article" date="2020" name="Environ. Microbiol.">
        <title>The novel and transferable erm(51) gene confers Macrolides, Lincosamides, and Streptogramins B (MLSB) resistance to clonal Rhodococcus equi in the environment.</title>
        <authorList>
            <person name="Huber L."/>
            <person name="Giguere S."/>
            <person name="Slovis N.M."/>
            <person name="Alvarez-Narvaez S."/>
            <person name="Hart K.A."/>
            <person name="Greiter M."/>
            <person name="Morris E.R.A."/>
            <person name="Cohen N.D."/>
        </authorList>
    </citation>
    <scope>NUCLEOTIDE SEQUENCE</scope>
    <source>
        <strain evidence="9">Lh_116_1</strain>
        <strain evidence="8">Lh_141_1</strain>
        <strain evidence="10">Lh_16_1</strain>
    </source>
</reference>
<gene>
    <name evidence="11" type="ORF">A5N68_10300</name>
    <name evidence="6" type="ORF">GS441_24500</name>
    <name evidence="7" type="ORF">GS453_24405</name>
    <name evidence="8" type="ORF">GS505_25880</name>
    <name evidence="9" type="ORF">GS882_13170</name>
    <name evidence="10" type="ORF">GS947_22720</name>
</gene>
<evidence type="ECO:0000256" key="3">
    <source>
        <dbReference type="ARBA" id="ARBA00022912"/>
    </source>
</evidence>
<dbReference type="Proteomes" id="UP000193518">
    <property type="component" value="Unassembled WGS sequence"/>
</dbReference>